<reference evidence="8 9" key="1">
    <citation type="submission" date="2021-03" db="EMBL/GenBank/DDBJ databases">
        <authorList>
            <person name="Peeters C."/>
        </authorList>
    </citation>
    <scope>NUCLEOTIDE SEQUENCE [LARGE SCALE GENOMIC DNA]</scope>
    <source>
        <strain evidence="8 9">LMG 26411</strain>
    </source>
</reference>
<evidence type="ECO:0000313" key="9">
    <source>
        <dbReference type="Proteomes" id="UP000672657"/>
    </source>
</evidence>
<evidence type="ECO:0000259" key="5">
    <source>
        <dbReference type="Pfam" id="PF00441"/>
    </source>
</evidence>
<dbReference type="InterPro" id="IPR009075">
    <property type="entry name" value="AcylCo_DH/oxidase_C"/>
</dbReference>
<comment type="similarity">
    <text evidence="2">Belongs to the acyl-CoA dehydrogenase family.</text>
</comment>
<proteinExistence type="inferred from homology"/>
<dbReference type="InterPro" id="IPR013786">
    <property type="entry name" value="AcylCoA_DH/ox_N"/>
</dbReference>
<dbReference type="GO" id="GO:0016491">
    <property type="term" value="F:oxidoreductase activity"/>
    <property type="evidence" value="ECO:0007669"/>
    <property type="project" value="UniProtKB-KW"/>
</dbReference>
<name>A0ABN7PUK2_9BURK</name>
<evidence type="ECO:0000313" key="8">
    <source>
        <dbReference type="EMBL" id="CAG2139803.1"/>
    </source>
</evidence>
<dbReference type="Gene3D" id="1.10.540.10">
    <property type="entry name" value="Acyl-CoA dehydrogenase/oxidase, N-terminal domain"/>
    <property type="match status" value="1"/>
</dbReference>
<dbReference type="EMBL" id="CAJPVI010000008">
    <property type="protein sequence ID" value="CAG2139803.1"/>
    <property type="molecule type" value="Genomic_DNA"/>
</dbReference>
<feature type="domain" description="Acyl-CoA dehydrogenase/oxidase C-terminal" evidence="5">
    <location>
        <begin position="225"/>
        <end position="373"/>
    </location>
</feature>
<dbReference type="EC" id="1.3.99.-" evidence="8"/>
<dbReference type="Gene3D" id="1.20.140.10">
    <property type="entry name" value="Butyryl-CoA Dehydrogenase, subunit A, domain 3"/>
    <property type="match status" value="1"/>
</dbReference>
<dbReference type="SUPFAM" id="SSF47203">
    <property type="entry name" value="Acyl-CoA dehydrogenase C-terminal domain-like"/>
    <property type="match status" value="1"/>
</dbReference>
<comment type="caution">
    <text evidence="8">The sequence shown here is derived from an EMBL/GenBank/DDBJ whole genome shotgun (WGS) entry which is preliminary data.</text>
</comment>
<evidence type="ECO:0000256" key="1">
    <source>
        <dbReference type="ARBA" id="ARBA00001974"/>
    </source>
</evidence>
<dbReference type="InterPro" id="IPR037069">
    <property type="entry name" value="AcylCoA_DH/ox_N_sf"/>
</dbReference>
<feature type="domain" description="Acyl-CoA oxidase/dehydrogenase middle" evidence="6">
    <location>
        <begin position="124"/>
        <end position="212"/>
    </location>
</feature>
<dbReference type="RefSeq" id="WP_211952886.1">
    <property type="nucleotide sequence ID" value="NZ_CAJPVI010000008.1"/>
</dbReference>
<dbReference type="Proteomes" id="UP000672657">
    <property type="component" value="Unassembled WGS sequence"/>
</dbReference>
<keyword evidence="3" id="KW-0285">Flavoprotein</keyword>
<evidence type="ECO:0000256" key="3">
    <source>
        <dbReference type="ARBA" id="ARBA00022630"/>
    </source>
</evidence>
<dbReference type="InterPro" id="IPR006091">
    <property type="entry name" value="Acyl-CoA_Oxase/DH_mid-dom"/>
</dbReference>
<feature type="domain" description="Acyl-CoA dehydrogenase/oxidase N-terminal" evidence="7">
    <location>
        <begin position="8"/>
        <end position="120"/>
    </location>
</feature>
<dbReference type="PANTHER" id="PTHR43884">
    <property type="entry name" value="ACYL-COA DEHYDROGENASE"/>
    <property type="match status" value="1"/>
</dbReference>
<dbReference type="InterPro" id="IPR046373">
    <property type="entry name" value="Acyl-CoA_Oxase/DH_mid-dom_sf"/>
</dbReference>
<evidence type="ECO:0000256" key="2">
    <source>
        <dbReference type="ARBA" id="ARBA00009347"/>
    </source>
</evidence>
<dbReference type="InterPro" id="IPR006089">
    <property type="entry name" value="Acyl-CoA_DH_CS"/>
</dbReference>
<dbReference type="PROSITE" id="PS00073">
    <property type="entry name" value="ACYL_COA_DH_2"/>
    <property type="match status" value="1"/>
</dbReference>
<evidence type="ECO:0000256" key="4">
    <source>
        <dbReference type="ARBA" id="ARBA00022827"/>
    </source>
</evidence>
<accession>A0ABN7PUK2</accession>
<dbReference type="Pfam" id="PF00441">
    <property type="entry name" value="Acyl-CoA_dh_1"/>
    <property type="match status" value="1"/>
</dbReference>
<dbReference type="Pfam" id="PF02770">
    <property type="entry name" value="Acyl-CoA_dh_M"/>
    <property type="match status" value="1"/>
</dbReference>
<evidence type="ECO:0000259" key="7">
    <source>
        <dbReference type="Pfam" id="PF02771"/>
    </source>
</evidence>
<comment type="cofactor">
    <cofactor evidence="1">
        <name>FAD</name>
        <dbReference type="ChEBI" id="CHEBI:57692"/>
    </cofactor>
</comment>
<dbReference type="Pfam" id="PF02771">
    <property type="entry name" value="Acyl-CoA_dh_N"/>
    <property type="match status" value="1"/>
</dbReference>
<dbReference type="InterPro" id="IPR036250">
    <property type="entry name" value="AcylCo_DH-like_C"/>
</dbReference>
<dbReference type="SUPFAM" id="SSF56645">
    <property type="entry name" value="Acyl-CoA dehydrogenase NM domain-like"/>
    <property type="match status" value="1"/>
</dbReference>
<gene>
    <name evidence="8" type="primary">acdA_2</name>
    <name evidence="8" type="ORF">LMG26411_01765</name>
</gene>
<dbReference type="PANTHER" id="PTHR43884:SF12">
    <property type="entry name" value="ISOVALERYL-COA DEHYDROGENASE, MITOCHONDRIAL-RELATED"/>
    <property type="match status" value="1"/>
</dbReference>
<keyword evidence="9" id="KW-1185">Reference proteome</keyword>
<keyword evidence="8" id="KW-0560">Oxidoreductase</keyword>
<dbReference type="InterPro" id="IPR009100">
    <property type="entry name" value="AcylCoA_DH/oxidase_NM_dom_sf"/>
</dbReference>
<keyword evidence="4" id="KW-0274">FAD</keyword>
<protein>
    <submittedName>
        <fullName evidence="8">Acyl-CoA dehydrogenase</fullName>
        <ecNumber evidence="8">1.3.99.-</ecNumber>
    </submittedName>
</protein>
<sequence length="380" mass="41972">MPYQMPDEDHRMAVDAFRKFLQAEVKPVVKEYRDRFIPKEKMRELLMQISKFGLPGCTVPVEHGGMGWTYTAQGMLFEELMAVSCDIGICVMINNGVARKLLTAPAEIRDRYLPGILAGELFGCAGISEPDVGSNVAELKTRGVRDGDDFIINGEKTWITNGHYSDFIICTFKGEKGLSHILVDRQEHGYETRNIEKIALNSQSTAQVFFSDTRVPASNLLGGEGEGLKNTMKMFEMARGHVGMLSVGLMRAALEDSIAYATERKQFGKQIAAHQLVAAKIANIAMLLDASRLMCQRVFGMIDAGVRCDLEASMAKAFATESAVKACREAVQLHGGNGITKEFMVEKYLREAIIIPIPDGTTEIQRLFISRKLTGVSAFV</sequence>
<dbReference type="Gene3D" id="2.40.110.10">
    <property type="entry name" value="Butyryl-CoA Dehydrogenase, subunit A, domain 2"/>
    <property type="match status" value="1"/>
</dbReference>
<organism evidence="8 9">
    <name type="scientific">Cupriavidus numazuensis</name>
    <dbReference type="NCBI Taxonomy" id="221992"/>
    <lineage>
        <taxon>Bacteria</taxon>
        <taxon>Pseudomonadati</taxon>
        <taxon>Pseudomonadota</taxon>
        <taxon>Betaproteobacteria</taxon>
        <taxon>Burkholderiales</taxon>
        <taxon>Burkholderiaceae</taxon>
        <taxon>Cupriavidus</taxon>
    </lineage>
</organism>
<evidence type="ECO:0000259" key="6">
    <source>
        <dbReference type="Pfam" id="PF02770"/>
    </source>
</evidence>